<evidence type="ECO:0000313" key="3">
    <source>
        <dbReference type="Proteomes" id="UP001203687"/>
    </source>
</evidence>
<sequence>MTCNNCETSLTPEQKFCSNCGEIINAKRLQLTSIIGLFFSNFLSYDNKFARTFRELTVKPEIVIDNYVHGFRKKYVNVISYLGLAITLIGLQFFILRRFFPELLSADIISPTNPIKVNNETFDYNSIVDSFYEYQGLLTIVFIPLYAIASKLLFFDSKKYNLAEHFVINIYANAHFFIFWFFVTLLTLPLNINYNILSQLALLPMIVYMTHVFKRLYSIKTVDAFARVVLYYIMVFVVMIVILIIFGIVYGIYLGATGQITPIDMH</sequence>
<organism evidence="2 3">
    <name type="scientific">Psychroserpens algicola</name>
    <dbReference type="NCBI Taxonomy" id="1719034"/>
    <lineage>
        <taxon>Bacteria</taxon>
        <taxon>Pseudomonadati</taxon>
        <taxon>Bacteroidota</taxon>
        <taxon>Flavobacteriia</taxon>
        <taxon>Flavobacteriales</taxon>
        <taxon>Flavobacteriaceae</taxon>
        <taxon>Psychroserpens</taxon>
    </lineage>
</organism>
<keyword evidence="1" id="KW-0812">Transmembrane</keyword>
<feature type="transmembrane region" description="Helical" evidence="1">
    <location>
        <begin position="196"/>
        <end position="217"/>
    </location>
</feature>
<reference evidence="2" key="1">
    <citation type="submission" date="2022-04" db="EMBL/GenBank/DDBJ databases">
        <authorList>
            <person name="Ren T."/>
        </authorList>
    </citation>
    <scope>NUCLEOTIDE SEQUENCE</scope>
    <source>
        <strain evidence="2">F63249</strain>
    </source>
</reference>
<name>A0ABT0HCF6_9FLAO</name>
<evidence type="ECO:0000313" key="2">
    <source>
        <dbReference type="EMBL" id="MCK8481522.1"/>
    </source>
</evidence>
<dbReference type="EMBL" id="JALPQF010000013">
    <property type="protein sequence ID" value="MCK8481522.1"/>
    <property type="molecule type" value="Genomic_DNA"/>
</dbReference>
<protein>
    <submittedName>
        <fullName evidence="2">DUF3667 domain-containing protein</fullName>
    </submittedName>
</protein>
<feature type="transmembrane region" description="Helical" evidence="1">
    <location>
        <begin position="229"/>
        <end position="253"/>
    </location>
</feature>
<proteinExistence type="predicted"/>
<dbReference type="InterPro" id="IPR022134">
    <property type="entry name" value="DUF3667"/>
</dbReference>
<gene>
    <name evidence="2" type="ORF">MUY34_12900</name>
</gene>
<comment type="caution">
    <text evidence="2">The sequence shown here is derived from an EMBL/GenBank/DDBJ whole genome shotgun (WGS) entry which is preliminary data.</text>
</comment>
<keyword evidence="3" id="KW-1185">Reference proteome</keyword>
<feature type="transmembrane region" description="Helical" evidence="1">
    <location>
        <begin position="166"/>
        <end position="190"/>
    </location>
</feature>
<accession>A0ABT0HCF6</accession>
<dbReference type="Pfam" id="PF12412">
    <property type="entry name" value="DUF3667"/>
    <property type="match status" value="1"/>
</dbReference>
<keyword evidence="1" id="KW-1133">Transmembrane helix</keyword>
<dbReference type="RefSeq" id="WP_248413411.1">
    <property type="nucleotide sequence ID" value="NZ_JALPQF010000013.1"/>
</dbReference>
<feature type="transmembrane region" description="Helical" evidence="1">
    <location>
        <begin position="134"/>
        <end position="154"/>
    </location>
</feature>
<evidence type="ECO:0000256" key="1">
    <source>
        <dbReference type="SAM" id="Phobius"/>
    </source>
</evidence>
<feature type="transmembrane region" description="Helical" evidence="1">
    <location>
        <begin position="75"/>
        <end position="95"/>
    </location>
</feature>
<keyword evidence="1" id="KW-0472">Membrane</keyword>
<dbReference type="Proteomes" id="UP001203687">
    <property type="component" value="Unassembled WGS sequence"/>
</dbReference>